<dbReference type="Pfam" id="PF14172">
    <property type="entry name" value="DUF4309"/>
    <property type="match status" value="1"/>
</dbReference>
<feature type="compositionally biased region" description="Low complexity" evidence="1">
    <location>
        <begin position="37"/>
        <end position="70"/>
    </location>
</feature>
<feature type="region of interest" description="Disordered" evidence="1">
    <location>
        <begin position="30"/>
        <end position="74"/>
    </location>
</feature>
<evidence type="ECO:0000313" key="2">
    <source>
        <dbReference type="EMBL" id="MZQ81232.1"/>
    </source>
</evidence>
<protein>
    <submittedName>
        <fullName evidence="2">DUF4309 domain-containing protein</fullName>
    </submittedName>
</protein>
<accession>A0A6L8UV49</accession>
<gene>
    <name evidence="2" type="ORF">GQF01_03730</name>
</gene>
<evidence type="ECO:0000256" key="1">
    <source>
        <dbReference type="SAM" id="MobiDB-lite"/>
    </source>
</evidence>
<dbReference type="Proteomes" id="UP000481087">
    <property type="component" value="Unassembled WGS sequence"/>
</dbReference>
<name>A0A6L8UV49_9BACL</name>
<proteinExistence type="predicted"/>
<reference evidence="2 3" key="1">
    <citation type="submission" date="2019-12" db="EMBL/GenBank/DDBJ databases">
        <title>Paenibacillus sp. nov. sp. isolated from soil.</title>
        <authorList>
            <person name="Kim J."/>
            <person name="Jeong S.E."/>
            <person name="Jung H.S."/>
            <person name="Jeon C.O."/>
        </authorList>
    </citation>
    <scope>NUCLEOTIDE SEQUENCE [LARGE SCALE GENOMIC DNA]</scope>
    <source>
        <strain evidence="2 3">5J-6</strain>
    </source>
</reference>
<dbReference type="EMBL" id="WTUZ01000010">
    <property type="protein sequence ID" value="MZQ81232.1"/>
    <property type="molecule type" value="Genomic_DNA"/>
</dbReference>
<evidence type="ECO:0000313" key="3">
    <source>
        <dbReference type="Proteomes" id="UP000481087"/>
    </source>
</evidence>
<organism evidence="2 3">
    <name type="scientific">Paenibacillus silvestris</name>
    <dbReference type="NCBI Taxonomy" id="2606219"/>
    <lineage>
        <taxon>Bacteria</taxon>
        <taxon>Bacillati</taxon>
        <taxon>Bacillota</taxon>
        <taxon>Bacilli</taxon>
        <taxon>Bacillales</taxon>
        <taxon>Paenibacillaceae</taxon>
        <taxon>Paenibacillus</taxon>
    </lineage>
</organism>
<comment type="caution">
    <text evidence="2">The sequence shown here is derived from an EMBL/GenBank/DDBJ whole genome shotgun (WGS) entry which is preliminary data.</text>
</comment>
<keyword evidence="3" id="KW-1185">Reference proteome</keyword>
<sequence>MLIASMVMFTACTSTEKPVANAATPIASSTPNVVAEPSATASASPTSTSTPTSTPASTPSSNVNVKPVSSETTTSVTKQIKDMFELAKAGKVAGIEFAGETSFFQDVEKAWGKADSKDAAGSGIYATYTKKHAVIGFNKGDQIIDIRSNDPKLQTITLAQIEQALGKPVDTKVNGDDTIYIYKASDMFQLKFIIPKSSGKVDHISVFDTKHLVNNMAG</sequence>
<dbReference type="AlphaFoldDB" id="A0A6L8UV49"/>
<dbReference type="InterPro" id="IPR025453">
    <property type="entry name" value="DUF4309"/>
</dbReference>